<gene>
    <name evidence="2" type="primary">AVEN_119029_1</name>
    <name evidence="2" type="ORF">TNCV_4719361</name>
</gene>
<evidence type="ECO:0000256" key="1">
    <source>
        <dbReference type="ARBA" id="ARBA00004123"/>
    </source>
</evidence>
<comment type="caution">
    <text evidence="2">The sequence shown here is derived from an EMBL/GenBank/DDBJ whole genome shotgun (WGS) entry which is preliminary data.</text>
</comment>
<protein>
    <submittedName>
        <fullName evidence="2">Paired domain-containing protein</fullName>
    </submittedName>
</protein>
<dbReference type="GO" id="GO:0005634">
    <property type="term" value="C:nucleus"/>
    <property type="evidence" value="ECO:0007669"/>
    <property type="project" value="UniProtKB-SubCell"/>
</dbReference>
<organism evidence="2 3">
    <name type="scientific">Trichonephila clavipes</name>
    <name type="common">Golden silk orbweaver</name>
    <name type="synonym">Nephila clavipes</name>
    <dbReference type="NCBI Taxonomy" id="2585209"/>
    <lineage>
        <taxon>Eukaryota</taxon>
        <taxon>Metazoa</taxon>
        <taxon>Ecdysozoa</taxon>
        <taxon>Arthropoda</taxon>
        <taxon>Chelicerata</taxon>
        <taxon>Arachnida</taxon>
        <taxon>Araneae</taxon>
        <taxon>Araneomorphae</taxon>
        <taxon>Entelegynae</taxon>
        <taxon>Araneoidea</taxon>
        <taxon>Nephilidae</taxon>
        <taxon>Trichonephila</taxon>
    </lineage>
</organism>
<proteinExistence type="predicted"/>
<dbReference type="EMBL" id="BMAU01021387">
    <property type="protein sequence ID" value="GFY28800.1"/>
    <property type="molecule type" value="Genomic_DNA"/>
</dbReference>
<dbReference type="SUPFAM" id="SSF46689">
    <property type="entry name" value="Homeodomain-like"/>
    <property type="match status" value="1"/>
</dbReference>
<evidence type="ECO:0000313" key="2">
    <source>
        <dbReference type="EMBL" id="GFY28800.1"/>
    </source>
</evidence>
<dbReference type="Proteomes" id="UP000887159">
    <property type="component" value="Unassembled WGS sequence"/>
</dbReference>
<dbReference type="InterPro" id="IPR009057">
    <property type="entry name" value="Homeodomain-like_sf"/>
</dbReference>
<reference evidence="2" key="1">
    <citation type="submission" date="2020-08" db="EMBL/GenBank/DDBJ databases">
        <title>Multicomponent nature underlies the extraordinary mechanical properties of spider dragline silk.</title>
        <authorList>
            <person name="Kono N."/>
            <person name="Nakamura H."/>
            <person name="Mori M."/>
            <person name="Yoshida Y."/>
            <person name="Ohtoshi R."/>
            <person name="Malay A.D."/>
            <person name="Moran D.A.P."/>
            <person name="Tomita M."/>
            <person name="Numata K."/>
            <person name="Arakawa K."/>
        </authorList>
    </citation>
    <scope>NUCLEOTIDE SEQUENCE</scope>
</reference>
<accession>A0A8X7BES4</accession>
<name>A0A8X7BES4_TRICX</name>
<comment type="subcellular location">
    <subcellularLocation>
        <location evidence="1">Nucleus</location>
    </subcellularLocation>
</comment>
<sequence length="167" mass="19178">MSERSRLLDSLRWRVVGWMGMGMPQADAARCLSVSCSVVHRLWNQYKTETSVSRIHVPGQHHELQYSQETHQREDYPLVWCEDVFTMQVFRQGDLLCVFTDEREEPAYFGQENMFPGPGSHGLLYSFQTSPDSHWRAIQDLCSSGGNEAPYIIHPTLLKDTVTEGVE</sequence>
<keyword evidence="3" id="KW-1185">Reference proteome</keyword>
<dbReference type="AlphaFoldDB" id="A0A8X7BES4"/>
<evidence type="ECO:0000313" key="3">
    <source>
        <dbReference type="Proteomes" id="UP000887159"/>
    </source>
</evidence>